<feature type="compositionally biased region" description="Low complexity" evidence="1">
    <location>
        <begin position="254"/>
        <end position="272"/>
    </location>
</feature>
<protein>
    <submittedName>
        <fullName evidence="3">Uncharacterized protein</fullName>
    </submittedName>
</protein>
<dbReference type="HOGENOM" id="CLU_684785_0_0_3"/>
<reference evidence="3 4" key="1">
    <citation type="submission" date="2012-06" db="EMBL/GenBank/DDBJ databases">
        <title>Finished chromosome of genome of Microcoleus sp. PCC 7113.</title>
        <authorList>
            <consortium name="US DOE Joint Genome Institute"/>
            <person name="Gugger M."/>
            <person name="Coursin T."/>
            <person name="Rippka R."/>
            <person name="Tandeau De Marsac N."/>
            <person name="Huntemann M."/>
            <person name="Wei C.-L."/>
            <person name="Han J."/>
            <person name="Detter J.C."/>
            <person name="Han C."/>
            <person name="Tapia R."/>
            <person name="Chen A."/>
            <person name="Kyrpides N."/>
            <person name="Mavromatis K."/>
            <person name="Markowitz V."/>
            <person name="Szeto E."/>
            <person name="Ivanova N."/>
            <person name="Pagani I."/>
            <person name="Pati A."/>
            <person name="Goodwin L."/>
            <person name="Nordberg H.P."/>
            <person name="Cantor M.N."/>
            <person name="Hua S.X."/>
            <person name="Woyke T."/>
            <person name="Kerfeld C.A."/>
        </authorList>
    </citation>
    <scope>NUCLEOTIDE SEQUENCE [LARGE SCALE GENOMIC DNA]</scope>
    <source>
        <strain evidence="3 4">PCC 7113</strain>
    </source>
</reference>
<feature type="compositionally biased region" description="Pro residues" evidence="1">
    <location>
        <begin position="350"/>
        <end position="402"/>
    </location>
</feature>
<accession>K9WB25</accession>
<keyword evidence="4" id="KW-1185">Reference proteome</keyword>
<name>K9WB25_9CYAN</name>
<feature type="signal peptide" evidence="2">
    <location>
        <begin position="1"/>
        <end position="29"/>
    </location>
</feature>
<feature type="compositionally biased region" description="Polar residues" evidence="1">
    <location>
        <begin position="295"/>
        <end position="307"/>
    </location>
</feature>
<evidence type="ECO:0000313" key="3">
    <source>
        <dbReference type="EMBL" id="AFZ16979.1"/>
    </source>
</evidence>
<gene>
    <name evidence="3" type="ORF">Mic7113_1086</name>
</gene>
<dbReference type="KEGG" id="mic:Mic7113_1086"/>
<feature type="compositionally biased region" description="Polar residues" evidence="1">
    <location>
        <begin position="273"/>
        <end position="283"/>
    </location>
</feature>
<dbReference type="EMBL" id="CP003630">
    <property type="protein sequence ID" value="AFZ16979.1"/>
    <property type="molecule type" value="Genomic_DNA"/>
</dbReference>
<dbReference type="RefSeq" id="WP_015181139.1">
    <property type="nucleotide sequence ID" value="NC_019738.1"/>
</dbReference>
<dbReference type="AlphaFoldDB" id="K9WB25"/>
<evidence type="ECO:0000256" key="2">
    <source>
        <dbReference type="SAM" id="SignalP"/>
    </source>
</evidence>
<feature type="region of interest" description="Disordered" evidence="1">
    <location>
        <begin position="346"/>
        <end position="402"/>
    </location>
</feature>
<evidence type="ECO:0000256" key="1">
    <source>
        <dbReference type="SAM" id="MobiDB-lite"/>
    </source>
</evidence>
<evidence type="ECO:0000313" key="4">
    <source>
        <dbReference type="Proteomes" id="UP000010471"/>
    </source>
</evidence>
<sequence>MIAKSARYALGFFGLAGSLAFIAAAPAHAQQQPSSSGQDIVNITGGQASFIDGTIFVPGSGTSGSSSLVYGSSVKDGTLRIQTNRGDIPTPILFKEGTVPTLNITAGGTPAVGNTGSVDGNVSFRAFTSDGQPALFVGLPATLEFTLTSVDSTGSNFDSTKFSTPPDYTLITSGGVATSGSSTSTGSAITNVLIFQVQPKDSDPTDQTILGTTIPAADFTDEVEGKSYPTDFDVDLTGGFLTIPTPPGFSATGSSSNNNSNSNSNSNSNNNSDTDFASSTTTFIPEFSGSDEDSIQNVFSTEYQPSSGEPIAEGSDDSGSGRVYRVGENYYVTVGLSSRVFPGLIGVTPTPTPTPTTSPTPTPTPTTSPTPTPTPTPTTSPTPTPTPTTSPTPTPTPTTSPL</sequence>
<feature type="region of interest" description="Disordered" evidence="1">
    <location>
        <begin position="245"/>
        <end position="322"/>
    </location>
</feature>
<keyword evidence="2" id="KW-0732">Signal</keyword>
<feature type="chain" id="PRO_5003937888" evidence="2">
    <location>
        <begin position="30"/>
        <end position="402"/>
    </location>
</feature>
<dbReference type="Proteomes" id="UP000010471">
    <property type="component" value="Chromosome"/>
</dbReference>
<proteinExistence type="predicted"/>
<organism evidence="3 4">
    <name type="scientific">Allocoleopsis franciscana PCC 7113</name>
    <dbReference type="NCBI Taxonomy" id="1173027"/>
    <lineage>
        <taxon>Bacteria</taxon>
        <taxon>Bacillati</taxon>
        <taxon>Cyanobacteriota</taxon>
        <taxon>Cyanophyceae</taxon>
        <taxon>Coleofasciculales</taxon>
        <taxon>Coleofasciculaceae</taxon>
        <taxon>Allocoleopsis</taxon>
        <taxon>Allocoleopsis franciscana</taxon>
    </lineage>
</organism>